<dbReference type="EMBL" id="KV419456">
    <property type="protein sequence ID" value="KZS87121.1"/>
    <property type="molecule type" value="Genomic_DNA"/>
</dbReference>
<name>A0A164MWW3_9AGAM</name>
<dbReference type="AlphaFoldDB" id="A0A164MWW3"/>
<protein>
    <submittedName>
        <fullName evidence="1">Uncharacterized protein</fullName>
    </submittedName>
</protein>
<dbReference type="SUPFAM" id="SSF52047">
    <property type="entry name" value="RNI-like"/>
    <property type="match status" value="1"/>
</dbReference>
<dbReference type="Gene3D" id="3.80.10.10">
    <property type="entry name" value="Ribonuclease Inhibitor"/>
    <property type="match status" value="1"/>
</dbReference>
<dbReference type="Proteomes" id="UP000076722">
    <property type="component" value="Unassembled WGS sequence"/>
</dbReference>
<reference evidence="1 2" key="1">
    <citation type="journal article" date="2016" name="Mol. Biol. Evol.">
        <title>Comparative Genomics of Early-Diverging Mushroom-Forming Fungi Provides Insights into the Origins of Lignocellulose Decay Capabilities.</title>
        <authorList>
            <person name="Nagy L.G."/>
            <person name="Riley R."/>
            <person name="Tritt A."/>
            <person name="Adam C."/>
            <person name="Daum C."/>
            <person name="Floudas D."/>
            <person name="Sun H."/>
            <person name="Yadav J.S."/>
            <person name="Pangilinan J."/>
            <person name="Larsson K.H."/>
            <person name="Matsuura K."/>
            <person name="Barry K."/>
            <person name="Labutti K."/>
            <person name="Kuo R."/>
            <person name="Ohm R.A."/>
            <person name="Bhattacharya S.S."/>
            <person name="Shirouzu T."/>
            <person name="Yoshinaga Y."/>
            <person name="Martin F.M."/>
            <person name="Grigoriev I.V."/>
            <person name="Hibbett D.S."/>
        </authorList>
    </citation>
    <scope>NUCLEOTIDE SEQUENCE [LARGE SCALE GENOMIC DNA]</scope>
    <source>
        <strain evidence="1 2">HHB9708</strain>
    </source>
</reference>
<dbReference type="InterPro" id="IPR032675">
    <property type="entry name" value="LRR_dom_sf"/>
</dbReference>
<accession>A0A164MWW3</accession>
<keyword evidence="2" id="KW-1185">Reference proteome</keyword>
<evidence type="ECO:0000313" key="2">
    <source>
        <dbReference type="Proteomes" id="UP000076722"/>
    </source>
</evidence>
<organism evidence="1 2">
    <name type="scientific">Sistotremastrum niveocremeum HHB9708</name>
    <dbReference type="NCBI Taxonomy" id="1314777"/>
    <lineage>
        <taxon>Eukaryota</taxon>
        <taxon>Fungi</taxon>
        <taxon>Dikarya</taxon>
        <taxon>Basidiomycota</taxon>
        <taxon>Agaricomycotina</taxon>
        <taxon>Agaricomycetes</taxon>
        <taxon>Sistotremastrales</taxon>
        <taxon>Sistotremastraceae</taxon>
        <taxon>Sertulicium</taxon>
        <taxon>Sertulicium niveocremeum</taxon>
    </lineage>
</organism>
<gene>
    <name evidence="1" type="ORF">SISNIDRAFT_553320</name>
</gene>
<proteinExistence type="predicted"/>
<evidence type="ECO:0000313" key="1">
    <source>
        <dbReference type="EMBL" id="KZS87121.1"/>
    </source>
</evidence>
<sequence>MAIKRKKKNAQPEQVRPRVIISLPNELILEILRWYAAILRSDFIRSQNWNGFPPRLCYKVLRVSHAWRDLASSVPQLWENINLSWARTTIDDFLSRCRQTPRSINCVPEDEDAFSREACGTMLAQHLPTLVHLCLLIPISYPPSAREFGETYVNGLAPLLESVELVFVSRFPPHLDLHFPHLFMNDTPRLESIMLDRIWPWSLNFRPRPNLTNLRTLNVRLWGQLVMESFIALLSPSSPSRLGEISITSNGVAYPPTPNPSDTQILTLPYLRRLSLSGWHGADFERFLGKLIFPSLETVALGFRNRIDPDENLYLDQLPPQIQYLHDSCHSIDFRISKTITLKAFEEECLDDHDDTDNPLTPIVSYTSNAALNRDTIKNFTQSFPLTSIKSLSISCSWKGEIADPSVADLLGACSSLIFLRVSGPAVEVWWRVRTSMSTPCPLETLVLQPSSEWEYKFGAEISSEVQGGRPPFSHLRGLYFNRTCIASAPGYERRESLSSDDGETSFPVRM</sequence>